<sequence>MADGLKIKQKHEDLMMYLYPALRQFPRSEKYAMATDIKRSLIRMLELITKANKAKRKLPVLLDLDTEIDVLRTLLRVSMELRFLPNGVSVFR</sequence>
<keyword evidence="3" id="KW-1185">Reference proteome</keyword>
<evidence type="ECO:0000313" key="3">
    <source>
        <dbReference type="Proteomes" id="UP000193355"/>
    </source>
</evidence>
<dbReference type="STRING" id="561720.SAMN06275492_14223"/>
<accession>A0A1X7L2I4</accession>
<evidence type="ECO:0000313" key="2">
    <source>
        <dbReference type="EMBL" id="SMG47704.1"/>
    </source>
</evidence>
<dbReference type="Proteomes" id="UP000193355">
    <property type="component" value="Unassembled WGS sequence"/>
</dbReference>
<proteinExistence type="predicted"/>
<dbReference type="Pfam" id="PF22296">
    <property type="entry name" value="bAvd"/>
    <property type="match status" value="1"/>
</dbReference>
<dbReference type="InterPro" id="IPR036583">
    <property type="entry name" value="23S_rRNA_IVS_sf"/>
</dbReference>
<dbReference type="RefSeq" id="WP_085545515.1">
    <property type="nucleotide sequence ID" value="NZ_FXBB01000042.1"/>
</dbReference>
<dbReference type="Gene3D" id="1.20.1440.60">
    <property type="entry name" value="23S rRNA-intervening sequence"/>
    <property type="match status" value="1"/>
</dbReference>
<feature type="domain" description="bAvd-like" evidence="1">
    <location>
        <begin position="7"/>
        <end position="85"/>
    </location>
</feature>
<dbReference type="CDD" id="cd16376">
    <property type="entry name" value="Avd_like"/>
    <property type="match status" value="1"/>
</dbReference>
<dbReference type="EMBL" id="FXBB01000042">
    <property type="protein sequence ID" value="SMG47704.1"/>
    <property type="molecule type" value="Genomic_DNA"/>
</dbReference>
<gene>
    <name evidence="2" type="ORF">SAMN06275492_14223</name>
</gene>
<dbReference type="AlphaFoldDB" id="A0A1X7L2I4"/>
<reference evidence="3" key="1">
    <citation type="submission" date="2017-04" db="EMBL/GenBank/DDBJ databases">
        <authorList>
            <person name="Varghese N."/>
            <person name="Submissions S."/>
        </authorList>
    </citation>
    <scope>NUCLEOTIDE SEQUENCE [LARGE SCALE GENOMIC DNA]</scope>
    <source>
        <strain evidence="3">USBA 82</strain>
    </source>
</reference>
<organism evidence="2 3">
    <name type="scientific">Dethiosulfovibrio salsuginis</name>
    <dbReference type="NCBI Taxonomy" id="561720"/>
    <lineage>
        <taxon>Bacteria</taxon>
        <taxon>Thermotogati</taxon>
        <taxon>Synergistota</taxon>
        <taxon>Synergistia</taxon>
        <taxon>Synergistales</taxon>
        <taxon>Dethiosulfovibrionaceae</taxon>
        <taxon>Dethiosulfovibrio</taxon>
    </lineage>
</organism>
<dbReference type="InterPro" id="IPR055360">
    <property type="entry name" value="bAvd"/>
</dbReference>
<protein>
    <submittedName>
        <fullName evidence="2">23S rRNA-intervening sequence protein</fullName>
    </submittedName>
</protein>
<evidence type="ECO:0000259" key="1">
    <source>
        <dbReference type="Pfam" id="PF22296"/>
    </source>
</evidence>
<dbReference type="OrthoDB" id="9814817at2"/>
<name>A0A1X7L2I4_9BACT</name>